<keyword evidence="3" id="KW-1185">Reference proteome</keyword>
<keyword evidence="1" id="KW-0812">Transmembrane</keyword>
<dbReference type="KEGG" id="orn:DV701_11535"/>
<dbReference type="Proteomes" id="UP000253790">
    <property type="component" value="Chromosome"/>
</dbReference>
<dbReference type="RefSeq" id="WP_114928430.1">
    <property type="nucleotide sequence ID" value="NZ_CP031229.1"/>
</dbReference>
<gene>
    <name evidence="2" type="ORF">DV701_11535</name>
</gene>
<accession>A0A345NNR1</accession>
<organism evidence="2 3">
    <name type="scientific">Ornithinimicrobium avium</name>
    <dbReference type="NCBI Taxonomy" id="2283195"/>
    <lineage>
        <taxon>Bacteria</taxon>
        <taxon>Bacillati</taxon>
        <taxon>Actinomycetota</taxon>
        <taxon>Actinomycetes</taxon>
        <taxon>Micrococcales</taxon>
        <taxon>Ornithinimicrobiaceae</taxon>
        <taxon>Ornithinimicrobium</taxon>
    </lineage>
</organism>
<dbReference type="EMBL" id="CP031229">
    <property type="protein sequence ID" value="AXH96669.1"/>
    <property type="molecule type" value="Genomic_DNA"/>
</dbReference>
<keyword evidence="1" id="KW-1133">Transmembrane helix</keyword>
<feature type="transmembrane region" description="Helical" evidence="1">
    <location>
        <begin position="93"/>
        <end position="111"/>
    </location>
</feature>
<protein>
    <submittedName>
        <fullName evidence="2">AzlD domain-containing protein</fullName>
    </submittedName>
</protein>
<feature type="transmembrane region" description="Helical" evidence="1">
    <location>
        <begin position="68"/>
        <end position="86"/>
    </location>
</feature>
<feature type="transmembrane region" description="Helical" evidence="1">
    <location>
        <begin position="12"/>
        <end position="31"/>
    </location>
</feature>
<dbReference type="Pfam" id="PF05437">
    <property type="entry name" value="AzlD"/>
    <property type="match status" value="1"/>
</dbReference>
<proteinExistence type="predicted"/>
<name>A0A345NNR1_9MICO</name>
<dbReference type="InterPro" id="IPR008407">
    <property type="entry name" value="Brnchd-chn_aa_trnsp_AzlD"/>
</dbReference>
<dbReference type="AlphaFoldDB" id="A0A345NNR1"/>
<evidence type="ECO:0000313" key="2">
    <source>
        <dbReference type="EMBL" id="AXH96669.1"/>
    </source>
</evidence>
<sequence length="112" mass="11970">MTDLSSTTVWTVIILTAVLGFLLRAPFILMAERMAQLPAGFQQFLQMIPPAAFAALVAPAVLRPGAAWSGLSPEVLAATLAALVAWRTRSITWTILSGMAAVMLFNLLPFLA</sequence>
<reference evidence="2 3" key="1">
    <citation type="submission" date="2018-07" db="EMBL/GenBank/DDBJ databases">
        <title>Complete genome sequencing of Ornithinimicrobium sp. AMA3305.</title>
        <authorList>
            <person name="Bae J.-W."/>
        </authorList>
    </citation>
    <scope>NUCLEOTIDE SEQUENCE [LARGE SCALE GENOMIC DNA]</scope>
    <source>
        <strain evidence="2 3">AMA3305</strain>
    </source>
</reference>
<evidence type="ECO:0000256" key="1">
    <source>
        <dbReference type="SAM" id="Phobius"/>
    </source>
</evidence>
<evidence type="ECO:0000313" key="3">
    <source>
        <dbReference type="Proteomes" id="UP000253790"/>
    </source>
</evidence>
<keyword evidence="1" id="KW-0472">Membrane</keyword>